<dbReference type="InterPro" id="IPR002397">
    <property type="entry name" value="Cyt_P450_B"/>
</dbReference>
<dbReference type="CDD" id="cd11030">
    <property type="entry name" value="CYP105-like"/>
    <property type="match status" value="1"/>
</dbReference>
<comment type="similarity">
    <text evidence="1 7">Belongs to the cytochrome P450 family.</text>
</comment>
<evidence type="ECO:0000256" key="3">
    <source>
        <dbReference type="ARBA" id="ARBA00022723"/>
    </source>
</evidence>
<evidence type="ECO:0000313" key="8">
    <source>
        <dbReference type="EMBL" id="CBW54668.1"/>
    </source>
</evidence>
<keyword evidence="4 7" id="KW-0560">Oxidoreductase</keyword>
<dbReference type="InterPro" id="IPR001128">
    <property type="entry name" value="Cyt_P450"/>
</dbReference>
<dbReference type="EMBL" id="FR687018">
    <property type="protein sequence ID" value="CBW54668.1"/>
    <property type="molecule type" value="Genomic_DNA"/>
</dbReference>
<evidence type="ECO:0000256" key="6">
    <source>
        <dbReference type="ARBA" id="ARBA00023033"/>
    </source>
</evidence>
<evidence type="ECO:0000256" key="1">
    <source>
        <dbReference type="ARBA" id="ARBA00010617"/>
    </source>
</evidence>
<sequence length="402" mass="44046">MTETVLAPLPNPGDQGTCPFDLPPALDRWREEEPVRRIAVESGGYAWLVTRHEDVRAALADSRLSADRGLPGFPHMRADEPPMPPGTFSQYDPPEHTGIRRMLTKAFMPKNVEKLKPLIRRTVEDLLDDMAALPQPVDLYHDFALRLPTLTMCELLGVPFSDREVFQENTKKILNLGLPGAEVAAAYGHLLAYIGDLIDAKADDPGDDLVSELAVARVLTGELSKEEAVGAIALLLIAGHDTTATSLTLGTLALLRDPGQLNLLLTRPDLVPAAVEELLRYLPGLHTGVRRIATADLEIGGQTVRAGEGVIMALNAANRDPRVFDRPGVLDFTRDRAGRNSLAWGHGIHNCLGQSLARAQLQLALPALFDRFPGLRPAVPFEEIDFRENALFFSVQRLPVTW</sequence>
<dbReference type="InterPro" id="IPR017972">
    <property type="entry name" value="Cyt_P450_CS"/>
</dbReference>
<accession>F0V3Y5</accession>
<dbReference type="GO" id="GO:0005506">
    <property type="term" value="F:iron ion binding"/>
    <property type="evidence" value="ECO:0007669"/>
    <property type="project" value="InterPro"/>
</dbReference>
<evidence type="ECO:0000256" key="7">
    <source>
        <dbReference type="RuleBase" id="RU000461"/>
    </source>
</evidence>
<dbReference type="FunFam" id="1.10.630.10:FF:000018">
    <property type="entry name" value="Cytochrome P450 monooxygenase"/>
    <property type="match status" value="1"/>
</dbReference>
<keyword evidence="6 7" id="KW-0503">Monooxygenase</keyword>
<evidence type="ECO:0000256" key="2">
    <source>
        <dbReference type="ARBA" id="ARBA00022617"/>
    </source>
</evidence>
<dbReference type="PANTHER" id="PTHR46696:SF1">
    <property type="entry name" value="CYTOCHROME P450 YJIB-RELATED"/>
    <property type="match status" value="1"/>
</dbReference>
<dbReference type="GO" id="GO:0020037">
    <property type="term" value="F:heme binding"/>
    <property type="evidence" value="ECO:0007669"/>
    <property type="project" value="InterPro"/>
</dbReference>
<dbReference type="PRINTS" id="PR00359">
    <property type="entry name" value="BP450"/>
</dbReference>
<dbReference type="PROSITE" id="PS00086">
    <property type="entry name" value="CYTOCHROME_P450"/>
    <property type="match status" value="1"/>
</dbReference>
<name>F0V3Y5_9ACTN</name>
<dbReference type="InterPro" id="IPR036396">
    <property type="entry name" value="Cyt_P450_sf"/>
</dbReference>
<reference evidence="8" key="1">
    <citation type="submission" date="2010-08" db="EMBL/GenBank/DDBJ databases">
        <title>Mining the cinnabaramide biosynthetic pathway to generate novel proteasome inhibitors with improved bioactivity.</title>
        <authorList>
            <person name="Rachid S."/>
            <person name="Huo L."/>
            <person name="Stadler M."/>
            <person name="Bitzer J."/>
            <person name="Mueller R."/>
        </authorList>
    </citation>
    <scope>NUCLEOTIDE SEQUENCE</scope>
    <source>
        <strain evidence="8">JS360</strain>
    </source>
</reference>
<dbReference type="SUPFAM" id="SSF48264">
    <property type="entry name" value="Cytochrome P450"/>
    <property type="match status" value="1"/>
</dbReference>
<dbReference type="GO" id="GO:0016705">
    <property type="term" value="F:oxidoreductase activity, acting on paired donors, with incorporation or reduction of molecular oxygen"/>
    <property type="evidence" value="ECO:0007669"/>
    <property type="project" value="InterPro"/>
</dbReference>
<proteinExistence type="inferred from homology"/>
<organism evidence="8">
    <name type="scientific">Streptomyces cinnabarigriseus</name>
    <dbReference type="NCBI Taxonomy" id="319633"/>
    <lineage>
        <taxon>Bacteria</taxon>
        <taxon>Bacillati</taxon>
        <taxon>Actinomycetota</taxon>
        <taxon>Actinomycetes</taxon>
        <taxon>Kitasatosporales</taxon>
        <taxon>Streptomycetaceae</taxon>
        <taxon>Streptomyces</taxon>
    </lineage>
</organism>
<dbReference type="PRINTS" id="PR00385">
    <property type="entry name" value="P450"/>
</dbReference>
<evidence type="ECO:0000256" key="5">
    <source>
        <dbReference type="ARBA" id="ARBA00023004"/>
    </source>
</evidence>
<dbReference type="PANTHER" id="PTHR46696">
    <property type="entry name" value="P450, PUTATIVE (EUROFUNG)-RELATED"/>
    <property type="match status" value="1"/>
</dbReference>
<keyword evidence="3 7" id="KW-0479">Metal-binding</keyword>
<keyword evidence="5 7" id="KW-0408">Iron</keyword>
<keyword evidence="2 7" id="KW-0349">Heme</keyword>
<dbReference type="AlphaFoldDB" id="F0V3Y5"/>
<evidence type="ECO:0000256" key="4">
    <source>
        <dbReference type="ARBA" id="ARBA00023002"/>
    </source>
</evidence>
<protein>
    <submittedName>
        <fullName evidence="8">Putative cytochrome P450</fullName>
    </submittedName>
</protein>
<dbReference type="Pfam" id="PF00067">
    <property type="entry name" value="p450"/>
    <property type="match status" value="1"/>
</dbReference>
<dbReference type="GO" id="GO:0004497">
    <property type="term" value="F:monooxygenase activity"/>
    <property type="evidence" value="ECO:0007669"/>
    <property type="project" value="UniProtKB-KW"/>
</dbReference>
<dbReference type="Gene3D" id="1.10.630.10">
    <property type="entry name" value="Cytochrome P450"/>
    <property type="match status" value="1"/>
</dbReference>